<sequence length="294" mass="33545">MDPRVSVVIPCYNRESYIEETIHSVLKQTYQHIEIIAVDDGSTDETRKILEKFGHRVLLLEHPDRANKGQSASINLGLSVATGKYIAILDSDDLFAPNKISLQVACLESHPDVGVVYGNGWYIDQKGHKLHSILGRDHKETNDPARMLLTCHFNIPSNSLVRKTVYDTVGGFDESMRSAQDHDMGIRIMEVTKAAYIDHILWYYRQHSDSQSGRHALRRWLTGFVILKKSCVRYDYGLRIKMKRLAVLNFRLGQCYLAEKSYDRAMVCLLKSGFFDPLRGLRVLTGLEKVGNHH</sequence>
<feature type="domain" description="Glycosyltransferase 2-like" evidence="1">
    <location>
        <begin position="6"/>
        <end position="169"/>
    </location>
</feature>
<dbReference type="InterPro" id="IPR001173">
    <property type="entry name" value="Glyco_trans_2-like"/>
</dbReference>
<dbReference type="EMBL" id="AP024488">
    <property type="protein sequence ID" value="BCS97090.1"/>
    <property type="molecule type" value="Genomic_DNA"/>
</dbReference>
<dbReference type="PANTHER" id="PTHR22916:SF3">
    <property type="entry name" value="UDP-GLCNAC:BETAGAL BETA-1,3-N-ACETYLGLUCOSAMINYLTRANSFERASE-LIKE PROTEIN 1"/>
    <property type="match status" value="1"/>
</dbReference>
<evidence type="ECO:0000313" key="3">
    <source>
        <dbReference type="Proteomes" id="UP001320148"/>
    </source>
</evidence>
<dbReference type="Gene3D" id="3.90.550.10">
    <property type="entry name" value="Spore Coat Polysaccharide Biosynthesis Protein SpsA, Chain A"/>
    <property type="match status" value="1"/>
</dbReference>
<dbReference type="InterPro" id="IPR029044">
    <property type="entry name" value="Nucleotide-diphossugar_trans"/>
</dbReference>
<gene>
    <name evidence="2" type="ORF">DSLASN_27220</name>
</gene>
<protein>
    <recommendedName>
        <fullName evidence="1">Glycosyltransferase 2-like domain-containing protein</fullName>
    </recommendedName>
</protein>
<organism evidence="2 3">
    <name type="scientific">Desulfoluna limicola</name>
    <dbReference type="NCBI Taxonomy" id="2810562"/>
    <lineage>
        <taxon>Bacteria</taxon>
        <taxon>Pseudomonadati</taxon>
        <taxon>Thermodesulfobacteriota</taxon>
        <taxon>Desulfobacteria</taxon>
        <taxon>Desulfobacterales</taxon>
        <taxon>Desulfolunaceae</taxon>
        <taxon>Desulfoluna</taxon>
    </lineage>
</organism>
<dbReference type="Proteomes" id="UP001320148">
    <property type="component" value="Chromosome"/>
</dbReference>
<accession>A0ABM7PIS8</accession>
<dbReference type="Pfam" id="PF00535">
    <property type="entry name" value="Glycos_transf_2"/>
    <property type="match status" value="1"/>
</dbReference>
<dbReference type="PANTHER" id="PTHR22916">
    <property type="entry name" value="GLYCOSYLTRANSFERASE"/>
    <property type="match status" value="1"/>
</dbReference>
<name>A0ABM7PIS8_9BACT</name>
<dbReference type="SUPFAM" id="SSF53448">
    <property type="entry name" value="Nucleotide-diphospho-sugar transferases"/>
    <property type="match status" value="1"/>
</dbReference>
<evidence type="ECO:0000313" key="2">
    <source>
        <dbReference type="EMBL" id="BCS97090.1"/>
    </source>
</evidence>
<keyword evidence="3" id="KW-1185">Reference proteome</keyword>
<reference evidence="2 3" key="1">
    <citation type="submission" date="2021-02" db="EMBL/GenBank/DDBJ databases">
        <title>Complete genome of Desulfoluna sp. strain ASN36.</title>
        <authorList>
            <person name="Takahashi A."/>
            <person name="Kojima H."/>
            <person name="Fukui M."/>
        </authorList>
    </citation>
    <scope>NUCLEOTIDE SEQUENCE [LARGE SCALE GENOMIC DNA]</scope>
    <source>
        <strain evidence="2 3">ASN36</strain>
    </source>
</reference>
<evidence type="ECO:0000259" key="1">
    <source>
        <dbReference type="Pfam" id="PF00535"/>
    </source>
</evidence>
<proteinExistence type="predicted"/>
<dbReference type="RefSeq" id="WP_236888518.1">
    <property type="nucleotide sequence ID" value="NZ_AP024488.1"/>
</dbReference>